<gene>
    <name evidence="2" type="ORF">SAMN05216266_107102</name>
</gene>
<dbReference type="InterPro" id="IPR036702">
    <property type="entry name" value="ComB-like_sf"/>
</dbReference>
<dbReference type="AlphaFoldDB" id="A0A1I0ZLH2"/>
<dbReference type="Proteomes" id="UP000243799">
    <property type="component" value="Unassembled WGS sequence"/>
</dbReference>
<dbReference type="RefSeq" id="WP_245788342.1">
    <property type="nucleotide sequence ID" value="NZ_FOKG01000007.1"/>
</dbReference>
<dbReference type="SUPFAM" id="SSF142823">
    <property type="entry name" value="ComB-like"/>
    <property type="match status" value="1"/>
</dbReference>
<keyword evidence="3" id="KW-1185">Reference proteome</keyword>
<evidence type="ECO:0000313" key="2">
    <source>
        <dbReference type="EMBL" id="SFB26534.1"/>
    </source>
</evidence>
<dbReference type="EMBL" id="FOKG01000007">
    <property type="protein sequence ID" value="SFB26534.1"/>
    <property type="molecule type" value="Genomic_DNA"/>
</dbReference>
<dbReference type="GO" id="GO:0050532">
    <property type="term" value="F:2-phosphosulfolactate phosphatase activity"/>
    <property type="evidence" value="ECO:0007669"/>
    <property type="project" value="InterPro"/>
</dbReference>
<evidence type="ECO:0000256" key="1">
    <source>
        <dbReference type="ARBA" id="ARBA00021948"/>
    </source>
</evidence>
<evidence type="ECO:0000313" key="3">
    <source>
        <dbReference type="Proteomes" id="UP000243799"/>
    </source>
</evidence>
<dbReference type="Gene3D" id="3.90.1560.10">
    <property type="entry name" value="ComB-like"/>
    <property type="match status" value="1"/>
</dbReference>
<proteinExistence type="predicted"/>
<organism evidence="2 3">
    <name type="scientific">Amycolatopsis marina</name>
    <dbReference type="NCBI Taxonomy" id="490629"/>
    <lineage>
        <taxon>Bacteria</taxon>
        <taxon>Bacillati</taxon>
        <taxon>Actinomycetota</taxon>
        <taxon>Actinomycetes</taxon>
        <taxon>Pseudonocardiales</taxon>
        <taxon>Pseudonocardiaceae</taxon>
        <taxon>Amycolatopsis</taxon>
    </lineage>
</organism>
<dbReference type="InterPro" id="IPR005238">
    <property type="entry name" value="ComB-like"/>
</dbReference>
<accession>A0A1I0ZLH2</accession>
<protein>
    <recommendedName>
        <fullName evidence="1">Probable 2-phosphosulfolactate phosphatase</fullName>
    </recommendedName>
</protein>
<dbReference type="Pfam" id="PF04029">
    <property type="entry name" value="2-ph_phosp"/>
    <property type="match status" value="1"/>
</dbReference>
<dbReference type="STRING" id="490629.SAMN05216266_107102"/>
<dbReference type="GO" id="GO:0000287">
    <property type="term" value="F:magnesium ion binding"/>
    <property type="evidence" value="ECO:0007669"/>
    <property type="project" value="InterPro"/>
</dbReference>
<sequence length="264" mass="26556">MDVLGQTLRDLDIFGQGGHDIRLEWSAEGVAALAEECAVLVVVDVLSFSTTVDLALMRGGRVLPTPWGDRGAIEAATAAGASLYDDDGHALRPSSVLRTPPGALLALPSPNGATLCTLAADTGAKVLTGCLRNAKAVAELARAVAKGEPVGVIAAGERWGVDILAEPGTIGPLRPCVEDHLGAGAIVDALIAAGLRRPSPEAAQAARAFRAAGPDVGAVVAGSASGKELINGGHGGDVELAIAVNRSAVAPYLVDGAFQDVAAR</sequence>
<name>A0A1I0ZLH2_9PSEU</name>
<reference evidence="3" key="1">
    <citation type="submission" date="2016-10" db="EMBL/GenBank/DDBJ databases">
        <authorList>
            <person name="Varghese N."/>
            <person name="Submissions S."/>
        </authorList>
    </citation>
    <scope>NUCLEOTIDE SEQUENCE [LARGE SCALE GENOMIC DNA]</scope>
    <source>
        <strain evidence="3">CGMCC 4.3568</strain>
    </source>
</reference>